<keyword evidence="8" id="KW-0460">Magnesium</keyword>
<evidence type="ECO:0000256" key="7">
    <source>
        <dbReference type="ARBA" id="ARBA00022840"/>
    </source>
</evidence>
<comment type="caution">
    <text evidence="13">The sequence shown here is derived from an EMBL/GenBank/DDBJ whole genome shotgun (WGS) entry which is preliminary data.</text>
</comment>
<dbReference type="FunFam" id="3.30.565.10:FF:000002">
    <property type="entry name" value="DNA gyrase subunit B"/>
    <property type="match status" value="1"/>
</dbReference>
<keyword evidence="7" id="KW-0067">ATP-binding</keyword>
<dbReference type="GO" id="GO:0003677">
    <property type="term" value="F:DNA binding"/>
    <property type="evidence" value="ECO:0007669"/>
    <property type="project" value="UniProtKB-KW"/>
</dbReference>
<dbReference type="InterPro" id="IPR002288">
    <property type="entry name" value="DNA_gyrase_B_C"/>
</dbReference>
<dbReference type="FunFam" id="3.40.50.670:FF:000002">
    <property type="entry name" value="DNA gyrase subunit B"/>
    <property type="match status" value="1"/>
</dbReference>
<comment type="cofactor">
    <cofactor evidence="2">
        <name>Mg(2+)</name>
        <dbReference type="ChEBI" id="CHEBI:18420"/>
    </cofactor>
</comment>
<keyword evidence="10" id="KW-0238">DNA-binding</keyword>
<dbReference type="InterPro" id="IPR000565">
    <property type="entry name" value="Topo_IIA_B"/>
</dbReference>
<dbReference type="InterPro" id="IPR013759">
    <property type="entry name" value="Topo_IIA_B_C"/>
</dbReference>
<dbReference type="AlphaFoldDB" id="X0ZJF1"/>
<keyword evidence="9" id="KW-0799">Topoisomerase</keyword>
<evidence type="ECO:0000256" key="5">
    <source>
        <dbReference type="ARBA" id="ARBA00022723"/>
    </source>
</evidence>
<evidence type="ECO:0000256" key="11">
    <source>
        <dbReference type="ARBA" id="ARBA00023235"/>
    </source>
</evidence>
<keyword evidence="11" id="KW-0413">Isomerase</keyword>
<evidence type="ECO:0000256" key="10">
    <source>
        <dbReference type="ARBA" id="ARBA00023125"/>
    </source>
</evidence>
<dbReference type="PRINTS" id="PR01159">
    <property type="entry name" value="DNAGYRASEB"/>
</dbReference>
<dbReference type="Pfam" id="PF00986">
    <property type="entry name" value="DNA_gyraseB_C"/>
    <property type="match status" value="1"/>
</dbReference>
<dbReference type="GO" id="GO:0046872">
    <property type="term" value="F:metal ion binding"/>
    <property type="evidence" value="ECO:0007669"/>
    <property type="project" value="UniProtKB-KW"/>
</dbReference>
<dbReference type="SUPFAM" id="SSF56719">
    <property type="entry name" value="Type II DNA topoisomerase"/>
    <property type="match status" value="1"/>
</dbReference>
<dbReference type="Gene3D" id="3.30.230.10">
    <property type="match status" value="1"/>
</dbReference>
<dbReference type="Gene3D" id="3.30.565.10">
    <property type="entry name" value="Histidine kinase-like ATPase, C-terminal domain"/>
    <property type="match status" value="1"/>
</dbReference>
<gene>
    <name evidence="13" type="ORF">S01H4_01554</name>
</gene>
<protein>
    <recommendedName>
        <fullName evidence="4">DNA topoisomerase (ATP-hydrolyzing)</fullName>
        <ecNumber evidence="4">5.6.2.2</ecNumber>
    </recommendedName>
</protein>
<dbReference type="SMART" id="SM00433">
    <property type="entry name" value="TOP2c"/>
    <property type="match status" value="1"/>
</dbReference>
<dbReference type="EC" id="5.6.2.2" evidence="4"/>
<dbReference type="InterPro" id="IPR018522">
    <property type="entry name" value="TopoIIA_CS"/>
</dbReference>
<organism evidence="13">
    <name type="scientific">marine sediment metagenome</name>
    <dbReference type="NCBI Taxonomy" id="412755"/>
    <lineage>
        <taxon>unclassified sequences</taxon>
        <taxon>metagenomes</taxon>
        <taxon>ecological metagenomes</taxon>
    </lineage>
</organism>
<dbReference type="SUPFAM" id="SSF55874">
    <property type="entry name" value="ATPase domain of HSP90 chaperone/DNA topoisomerase II/histidine kinase"/>
    <property type="match status" value="1"/>
</dbReference>
<dbReference type="PROSITE" id="PS00177">
    <property type="entry name" value="TOPOISOMERASE_II"/>
    <property type="match status" value="1"/>
</dbReference>
<dbReference type="HAMAP" id="MF_01898">
    <property type="entry name" value="GyrB"/>
    <property type="match status" value="1"/>
</dbReference>
<dbReference type="FunFam" id="3.30.230.10:FF:000005">
    <property type="entry name" value="DNA gyrase subunit B"/>
    <property type="match status" value="1"/>
</dbReference>
<dbReference type="Gene3D" id="3.40.50.670">
    <property type="match status" value="1"/>
</dbReference>
<dbReference type="PRINTS" id="PR00418">
    <property type="entry name" value="TPI2FAMILY"/>
</dbReference>
<evidence type="ECO:0000256" key="1">
    <source>
        <dbReference type="ARBA" id="ARBA00000185"/>
    </source>
</evidence>
<dbReference type="NCBIfam" id="TIGR01059">
    <property type="entry name" value="gyrB"/>
    <property type="match status" value="1"/>
</dbReference>
<reference evidence="13" key="1">
    <citation type="journal article" date="2014" name="Front. Microbiol.">
        <title>High frequency of phylogenetically diverse reductive dehalogenase-homologous genes in deep subseafloor sedimentary metagenomes.</title>
        <authorList>
            <person name="Kawai M."/>
            <person name="Futagami T."/>
            <person name="Toyoda A."/>
            <person name="Takaki Y."/>
            <person name="Nishi S."/>
            <person name="Hori S."/>
            <person name="Arai W."/>
            <person name="Tsubouchi T."/>
            <person name="Morono Y."/>
            <person name="Uchiyama I."/>
            <person name="Ito T."/>
            <person name="Fujiyama A."/>
            <person name="Inagaki F."/>
            <person name="Takami H."/>
        </authorList>
    </citation>
    <scope>NUCLEOTIDE SEQUENCE</scope>
    <source>
        <strain evidence="13">Expedition CK06-06</strain>
    </source>
</reference>
<dbReference type="InterPro" id="IPR020568">
    <property type="entry name" value="Ribosomal_Su5_D2-typ_SF"/>
</dbReference>
<name>X0ZJF1_9ZZZZ</name>
<evidence type="ECO:0000256" key="2">
    <source>
        <dbReference type="ARBA" id="ARBA00001946"/>
    </source>
</evidence>
<dbReference type="InterPro" id="IPR001241">
    <property type="entry name" value="Topo_IIA"/>
</dbReference>
<dbReference type="GO" id="GO:0005694">
    <property type="term" value="C:chromosome"/>
    <property type="evidence" value="ECO:0007669"/>
    <property type="project" value="InterPro"/>
</dbReference>
<dbReference type="CDD" id="cd00822">
    <property type="entry name" value="TopoII_Trans_DNA_gyrase"/>
    <property type="match status" value="1"/>
</dbReference>
<accession>X0ZJF1</accession>
<evidence type="ECO:0000256" key="9">
    <source>
        <dbReference type="ARBA" id="ARBA00023029"/>
    </source>
</evidence>
<proteinExistence type="inferred from homology"/>
<comment type="similarity">
    <text evidence="3">Belongs to the type II topoisomerase GyrB family.</text>
</comment>
<comment type="catalytic activity">
    <reaction evidence="1">
        <text>ATP-dependent breakage, passage and rejoining of double-stranded DNA.</text>
        <dbReference type="EC" id="5.6.2.2"/>
    </reaction>
</comment>
<keyword evidence="6" id="KW-0547">Nucleotide-binding</keyword>
<dbReference type="CDD" id="cd03366">
    <property type="entry name" value="TOPRIM_TopoIIA_GyrB"/>
    <property type="match status" value="1"/>
</dbReference>
<evidence type="ECO:0000256" key="6">
    <source>
        <dbReference type="ARBA" id="ARBA00022741"/>
    </source>
</evidence>
<feature type="domain" description="Toprim" evidence="12">
    <location>
        <begin position="435"/>
        <end position="549"/>
    </location>
</feature>
<dbReference type="PROSITE" id="PS50880">
    <property type="entry name" value="TOPRIM"/>
    <property type="match status" value="1"/>
</dbReference>
<dbReference type="GO" id="GO:0006265">
    <property type="term" value="P:DNA topological change"/>
    <property type="evidence" value="ECO:0007669"/>
    <property type="project" value="InterPro"/>
</dbReference>
<dbReference type="InterPro" id="IPR003594">
    <property type="entry name" value="HATPase_dom"/>
</dbReference>
<dbReference type="InterPro" id="IPR036890">
    <property type="entry name" value="HATPase_C_sf"/>
</dbReference>
<dbReference type="InterPro" id="IPR006171">
    <property type="entry name" value="TOPRIM_dom"/>
</dbReference>
<dbReference type="SMART" id="SM00387">
    <property type="entry name" value="HATPase_c"/>
    <property type="match status" value="1"/>
</dbReference>
<dbReference type="InterPro" id="IPR011557">
    <property type="entry name" value="GyrB"/>
</dbReference>
<keyword evidence="5" id="KW-0479">Metal-binding</keyword>
<dbReference type="InterPro" id="IPR014721">
    <property type="entry name" value="Ribsml_uS5_D2-typ_fold_subgr"/>
</dbReference>
<evidence type="ECO:0000256" key="3">
    <source>
        <dbReference type="ARBA" id="ARBA00010708"/>
    </source>
</evidence>
<dbReference type="GO" id="GO:0034335">
    <property type="term" value="F:DNA negative supercoiling activity"/>
    <property type="evidence" value="ECO:0007669"/>
    <property type="project" value="UniProtKB-ARBA"/>
</dbReference>
<dbReference type="InterPro" id="IPR013760">
    <property type="entry name" value="Topo_IIA-like_dom_sf"/>
</dbReference>
<dbReference type="NCBIfam" id="NF004189">
    <property type="entry name" value="PRK05644.1"/>
    <property type="match status" value="1"/>
</dbReference>
<dbReference type="InterPro" id="IPR034160">
    <property type="entry name" value="TOPRIM_GyrB"/>
</dbReference>
<dbReference type="Pfam" id="PF02518">
    <property type="entry name" value="HATPase_c"/>
    <property type="match status" value="1"/>
</dbReference>
<dbReference type="Pfam" id="PF00204">
    <property type="entry name" value="DNA_gyraseB"/>
    <property type="match status" value="1"/>
</dbReference>
<dbReference type="EMBL" id="BART01000288">
    <property type="protein sequence ID" value="GAG69780.1"/>
    <property type="molecule type" value="Genomic_DNA"/>
</dbReference>
<evidence type="ECO:0000313" key="13">
    <source>
        <dbReference type="EMBL" id="GAG69780.1"/>
    </source>
</evidence>
<dbReference type="NCBIfam" id="NF011501">
    <property type="entry name" value="PRK14939.1"/>
    <property type="match status" value="1"/>
</dbReference>
<dbReference type="CDD" id="cd16928">
    <property type="entry name" value="HATPase_GyrB-like"/>
    <property type="match status" value="1"/>
</dbReference>
<evidence type="ECO:0000256" key="8">
    <source>
        <dbReference type="ARBA" id="ARBA00022842"/>
    </source>
</evidence>
<sequence length="649" mass="72971">MPKGKKKTKNIDNQYTAKQIQVLEGLEAVRKRPSMYIGSTSSRGLHHLLDEVVDNSIDEAMAGYCKKIEVVIHPDNSVTVTDDGRGIPVDIHKETKLPAVTIVLTKLHAGGKFGGSGYRVAGGLHGVGISVVNALSEWLEVEVTRDKKIFFQRFEKGDAVSGLKIIGKSSRTGTKITFKSDPEIFEETNYDFDTITHRLREIAFLNAGVKITLKDEREENKEISYKYNGGISEFVNYLNKNKDVLFSKPICFKGKKEDIEVEAALQYNDGYLENILSFANNINTEEGGTHLVGFKAAITRVINDYARNNISSNGKKLSLQESENNLSGNDVREGLTAVISVKLLNPQFEGQTKTKLGNSEVRGIVSYVVGEGLNNFLNENPSVSKKILAKSISALNAREAARKARNLIRQKNGLLGLGTLPGKLADCSEKDPYFREIFIVEGDSAGGSAKQGRDRRFQAILPLRGKILNVEKARLHKILDNNEIRSMVTALGINIGEDLDVEKLRYYKIIIMTDADVDGAHIKTLLLTFFFRYMKPLIERGNIYVAQPPLYKIEHNKKSHYLYNEQELSDKLKEIEGNPRIQRYKGLGEMNPEQLWETTMNPENRVLKRIELEDNIEAEDMFTILMGNKVEPRKEFIYKHGLEVKDLDI</sequence>
<dbReference type="PANTHER" id="PTHR45866:SF1">
    <property type="entry name" value="DNA GYRASE SUBUNIT B, MITOCHONDRIAL"/>
    <property type="match status" value="1"/>
</dbReference>
<evidence type="ECO:0000259" key="12">
    <source>
        <dbReference type="PROSITE" id="PS50880"/>
    </source>
</evidence>
<dbReference type="SUPFAM" id="SSF54211">
    <property type="entry name" value="Ribosomal protein S5 domain 2-like"/>
    <property type="match status" value="1"/>
</dbReference>
<evidence type="ECO:0000256" key="4">
    <source>
        <dbReference type="ARBA" id="ARBA00012895"/>
    </source>
</evidence>
<dbReference type="Pfam" id="PF01751">
    <property type="entry name" value="Toprim"/>
    <property type="match status" value="1"/>
</dbReference>
<dbReference type="PANTHER" id="PTHR45866">
    <property type="entry name" value="DNA GYRASE/TOPOISOMERASE SUBUNIT B"/>
    <property type="match status" value="1"/>
</dbReference>
<dbReference type="InterPro" id="IPR013506">
    <property type="entry name" value="Topo_IIA_bsu_dom2"/>
</dbReference>
<dbReference type="GO" id="GO:0005524">
    <property type="term" value="F:ATP binding"/>
    <property type="evidence" value="ECO:0007669"/>
    <property type="project" value="UniProtKB-KW"/>
</dbReference>